<keyword evidence="10" id="KW-0325">Glycoprotein</keyword>
<evidence type="ECO:0000256" key="10">
    <source>
        <dbReference type="ARBA" id="ARBA00023180"/>
    </source>
</evidence>
<dbReference type="PROSITE" id="PS51020">
    <property type="entry name" value="SPONDIN"/>
    <property type="match status" value="1"/>
</dbReference>
<dbReference type="Proteomes" id="UP001431783">
    <property type="component" value="Unassembled WGS sequence"/>
</dbReference>
<evidence type="ECO:0000313" key="16">
    <source>
        <dbReference type="EMBL" id="KAK9875790.1"/>
    </source>
</evidence>
<dbReference type="Pfam" id="PF02014">
    <property type="entry name" value="Reeler"/>
    <property type="match status" value="1"/>
</dbReference>
<dbReference type="EMBL" id="JARQZJ010000034">
    <property type="protein sequence ID" value="KAK9875790.1"/>
    <property type="molecule type" value="Genomic_DNA"/>
</dbReference>
<keyword evidence="9" id="KW-1015">Disulfide bond</keyword>
<dbReference type="Pfam" id="PF00090">
    <property type="entry name" value="TSP_1"/>
    <property type="match status" value="3"/>
</dbReference>
<dbReference type="PROSITE" id="PS51019">
    <property type="entry name" value="REELIN"/>
    <property type="match status" value="1"/>
</dbReference>
<dbReference type="Pfam" id="PF06468">
    <property type="entry name" value="Spond_N"/>
    <property type="match status" value="1"/>
</dbReference>
<dbReference type="Pfam" id="PF00014">
    <property type="entry name" value="Kunitz_BPTI"/>
    <property type="match status" value="1"/>
</dbReference>
<dbReference type="GO" id="GO:0004867">
    <property type="term" value="F:serine-type endopeptidase inhibitor activity"/>
    <property type="evidence" value="ECO:0007669"/>
    <property type="project" value="InterPro"/>
</dbReference>
<dbReference type="PANTHER" id="PTHR11311">
    <property type="entry name" value="SPONDIN"/>
    <property type="match status" value="1"/>
</dbReference>
<feature type="domain" description="Reelin" evidence="14">
    <location>
        <begin position="3"/>
        <end position="175"/>
    </location>
</feature>
<name>A0AAW1U4B2_9CUCU</name>
<dbReference type="InterPro" id="IPR020901">
    <property type="entry name" value="Prtase_inh_Kunz-CS"/>
</dbReference>
<sequence length="775" mass="87183">MLLIFVVVSLILGTSSGCIREPTIYSSRAGKSSGDNGVQIKITGNPERYMPGQVYTMSLMASDIENPSQRFKKFILSAEATNETGNFSPQRVGSFQLFKDSLASFKFECINTLTELNDSAKTEVFFMWRAPPPGSGCVTFRSMILRDSLSWFADEGNLEKTICELTEKDKTSDPDECCACDEATYTLVFEGLWSNVTHPKDFPTLLWLTHFSDVIGASHEKNFSFWGEGQIASEGFRSLAEWGSVRLMETELRAKSKYLRTIIKAAGLWYPDVNKETRAKFKVDRIHHLISLASMFGPTPDWVVGISGLNLCLKNCSWQESAKIDLFPYDAGTDSGITYMSPNAENVPRERIYRITTSYPEDPRAPFYDPSKKEMPPLARLYLKREKVIPRQCDDNFLTAQLDTIENTEDTQRAECAVTEYSNWSNCSVSCGKGLRMRSRKYMNSQKASMFNCNRQLVSKEMCVADIAECPKSENKEENLSIEAPLPEDDSGICKTSPWESWSSCSVTCGLGFKMRVKHFLNKMGRKKCLHIPTVEKEKCMMPACTGEAAKPDSPDSMCPTTEWSDWSPCSVSCGKGVRVRTRLLLVEPSLQKNCTSRIKMMQQANCIETPDCNFDLQTAKIVCIQSSDVGECVGSFNRWYFDSKKLICLPFIYSGCRGNRNNFLSVEECNNSCGVLRDLAGKSTTNSTGKTPPELFFEHSEKHISSQSKEKIDCLVSRFSNWSPCSTTCGHGMTESFRMIKRRPENGGKPCPMRLMKRRKCVGPPCPKIDNLIF</sequence>
<keyword evidence="7" id="KW-0677">Repeat</keyword>
<keyword evidence="5" id="KW-0479">Metal-binding</keyword>
<evidence type="ECO:0000256" key="12">
    <source>
        <dbReference type="SAM" id="SignalP"/>
    </source>
</evidence>
<evidence type="ECO:0000256" key="4">
    <source>
        <dbReference type="ARBA" id="ARBA00022530"/>
    </source>
</evidence>
<dbReference type="SUPFAM" id="SSF57362">
    <property type="entry name" value="BPTI-like"/>
    <property type="match status" value="1"/>
</dbReference>
<comment type="subcellular location">
    <subcellularLocation>
        <location evidence="1">Secreted</location>
        <location evidence="1">Extracellular space</location>
        <location evidence="1">Extracellular matrix</location>
    </subcellularLocation>
</comment>
<keyword evidence="4" id="KW-0272">Extracellular matrix</keyword>
<keyword evidence="8" id="KW-0130">Cell adhesion</keyword>
<feature type="domain" description="BPTI/Kunitz inhibitor" evidence="13">
    <location>
        <begin position="624"/>
        <end position="674"/>
    </location>
</feature>
<dbReference type="InterPro" id="IPR002223">
    <property type="entry name" value="Kunitz_BPTI"/>
</dbReference>
<dbReference type="InterPro" id="IPR044004">
    <property type="entry name" value="TSP1_spondin_dom"/>
</dbReference>
<dbReference type="InterPro" id="IPR042307">
    <property type="entry name" value="Reeler_sf"/>
</dbReference>
<dbReference type="InterPro" id="IPR036880">
    <property type="entry name" value="Kunitz_BPTI_sf"/>
</dbReference>
<keyword evidence="3" id="KW-0964">Secreted</keyword>
<dbReference type="InterPro" id="IPR038678">
    <property type="entry name" value="Spondin_N_sf"/>
</dbReference>
<evidence type="ECO:0000256" key="6">
    <source>
        <dbReference type="ARBA" id="ARBA00022729"/>
    </source>
</evidence>
<dbReference type="Pfam" id="PF19028">
    <property type="entry name" value="TSP1_spondin"/>
    <property type="match status" value="1"/>
</dbReference>
<evidence type="ECO:0000256" key="11">
    <source>
        <dbReference type="ARBA" id="ARBA00030964"/>
    </source>
</evidence>
<comment type="caution">
    <text evidence="16">The sequence shown here is derived from an EMBL/GenBank/DDBJ whole genome shotgun (WGS) entry which is preliminary data.</text>
</comment>
<dbReference type="SMART" id="SM00131">
    <property type="entry name" value="KU"/>
    <property type="match status" value="1"/>
</dbReference>
<evidence type="ECO:0000259" key="14">
    <source>
        <dbReference type="PROSITE" id="PS51019"/>
    </source>
</evidence>
<feature type="domain" description="Spondin" evidence="15">
    <location>
        <begin position="173"/>
        <end position="363"/>
    </location>
</feature>
<dbReference type="PRINTS" id="PR00759">
    <property type="entry name" value="BASICPTASE"/>
</dbReference>
<gene>
    <name evidence="16" type="ORF">WA026_009580</name>
</gene>
<keyword evidence="6 12" id="KW-0732">Signal</keyword>
<evidence type="ECO:0000313" key="17">
    <source>
        <dbReference type="Proteomes" id="UP001431783"/>
    </source>
</evidence>
<dbReference type="CDD" id="cd00109">
    <property type="entry name" value="Kunitz-type"/>
    <property type="match status" value="1"/>
</dbReference>
<dbReference type="Gene3D" id="2.60.40.4060">
    <property type="entry name" value="Reeler domain"/>
    <property type="match status" value="1"/>
</dbReference>
<dbReference type="Gene3D" id="2.60.40.2130">
    <property type="entry name" value="F-spondin domain"/>
    <property type="match status" value="1"/>
</dbReference>
<dbReference type="GO" id="GO:0007155">
    <property type="term" value="P:cell adhesion"/>
    <property type="evidence" value="ECO:0007669"/>
    <property type="project" value="UniProtKB-KW"/>
</dbReference>
<dbReference type="PROSITE" id="PS00280">
    <property type="entry name" value="BPTI_KUNITZ_1"/>
    <property type="match status" value="1"/>
</dbReference>
<evidence type="ECO:0000256" key="8">
    <source>
        <dbReference type="ARBA" id="ARBA00022889"/>
    </source>
</evidence>
<dbReference type="AlphaFoldDB" id="A0AAW1U4B2"/>
<evidence type="ECO:0000256" key="3">
    <source>
        <dbReference type="ARBA" id="ARBA00022525"/>
    </source>
</evidence>
<dbReference type="FunFam" id="2.60.40.2130:FF:000002">
    <property type="entry name" value="Putative Spondin-1"/>
    <property type="match status" value="1"/>
</dbReference>
<dbReference type="GO" id="GO:0031012">
    <property type="term" value="C:extracellular matrix"/>
    <property type="evidence" value="ECO:0007669"/>
    <property type="project" value="TreeGrafter"/>
</dbReference>
<dbReference type="SUPFAM" id="SSF82895">
    <property type="entry name" value="TSP-1 type 1 repeat"/>
    <property type="match status" value="4"/>
</dbReference>
<dbReference type="InterPro" id="IPR009465">
    <property type="entry name" value="Spondin_N"/>
</dbReference>
<dbReference type="PROSITE" id="PS50092">
    <property type="entry name" value="TSP1"/>
    <property type="match status" value="4"/>
</dbReference>
<dbReference type="SMART" id="SM00209">
    <property type="entry name" value="TSP1"/>
    <property type="match status" value="4"/>
</dbReference>
<dbReference type="PANTHER" id="PTHR11311:SF23">
    <property type="entry name" value="SPONDIN-1"/>
    <property type="match status" value="1"/>
</dbReference>
<accession>A0AAW1U4B2</accession>
<evidence type="ECO:0000256" key="1">
    <source>
        <dbReference type="ARBA" id="ARBA00004498"/>
    </source>
</evidence>
<reference evidence="16 17" key="1">
    <citation type="submission" date="2023-03" db="EMBL/GenBank/DDBJ databases">
        <title>Genome insight into feeding habits of ladybird beetles.</title>
        <authorList>
            <person name="Li H.-S."/>
            <person name="Huang Y.-H."/>
            <person name="Pang H."/>
        </authorList>
    </citation>
    <scope>NUCLEOTIDE SEQUENCE [LARGE SCALE GENOMIC DNA]</scope>
    <source>
        <strain evidence="16">SYSU_2023b</strain>
        <tissue evidence="16">Whole body</tissue>
    </source>
</reference>
<dbReference type="InterPro" id="IPR036383">
    <property type="entry name" value="TSP1_rpt_sf"/>
</dbReference>
<organism evidence="16 17">
    <name type="scientific">Henosepilachna vigintioctopunctata</name>
    <dbReference type="NCBI Taxonomy" id="420089"/>
    <lineage>
        <taxon>Eukaryota</taxon>
        <taxon>Metazoa</taxon>
        <taxon>Ecdysozoa</taxon>
        <taxon>Arthropoda</taxon>
        <taxon>Hexapoda</taxon>
        <taxon>Insecta</taxon>
        <taxon>Pterygota</taxon>
        <taxon>Neoptera</taxon>
        <taxon>Endopterygota</taxon>
        <taxon>Coleoptera</taxon>
        <taxon>Polyphaga</taxon>
        <taxon>Cucujiformia</taxon>
        <taxon>Coccinelloidea</taxon>
        <taxon>Coccinellidae</taxon>
        <taxon>Epilachninae</taxon>
        <taxon>Epilachnini</taxon>
        <taxon>Henosepilachna</taxon>
    </lineage>
</organism>
<evidence type="ECO:0000256" key="9">
    <source>
        <dbReference type="ARBA" id="ARBA00023157"/>
    </source>
</evidence>
<dbReference type="InterPro" id="IPR002861">
    <property type="entry name" value="Reeler_dom"/>
</dbReference>
<keyword evidence="17" id="KW-1185">Reference proteome</keyword>
<evidence type="ECO:0000259" key="15">
    <source>
        <dbReference type="PROSITE" id="PS51020"/>
    </source>
</evidence>
<dbReference type="InterPro" id="IPR000884">
    <property type="entry name" value="TSP1_rpt"/>
</dbReference>
<dbReference type="Gene3D" id="2.20.100.10">
    <property type="entry name" value="Thrombospondin type-1 (TSP1) repeat"/>
    <property type="match status" value="4"/>
</dbReference>
<dbReference type="NCBIfam" id="NF038123">
    <property type="entry name" value="NF038123_dom"/>
    <property type="match status" value="1"/>
</dbReference>
<protein>
    <recommendedName>
        <fullName evidence="2">Spondin-1</fullName>
    </recommendedName>
    <alternativeName>
        <fullName evidence="11">F-spondin</fullName>
    </alternativeName>
</protein>
<proteinExistence type="predicted"/>
<dbReference type="InterPro" id="IPR051418">
    <property type="entry name" value="Spondin/Thrombospondin_T1"/>
</dbReference>
<dbReference type="Gene3D" id="4.10.410.10">
    <property type="entry name" value="Pancreatic trypsin inhibitor Kunitz domain"/>
    <property type="match status" value="1"/>
</dbReference>
<evidence type="ECO:0000256" key="5">
    <source>
        <dbReference type="ARBA" id="ARBA00022723"/>
    </source>
</evidence>
<feature type="signal peptide" evidence="12">
    <location>
        <begin position="1"/>
        <end position="16"/>
    </location>
</feature>
<dbReference type="CDD" id="cd08544">
    <property type="entry name" value="Reeler"/>
    <property type="match status" value="1"/>
</dbReference>
<feature type="chain" id="PRO_5043620892" description="Spondin-1" evidence="12">
    <location>
        <begin position="17"/>
        <end position="775"/>
    </location>
</feature>
<evidence type="ECO:0000256" key="2">
    <source>
        <dbReference type="ARBA" id="ARBA00019594"/>
    </source>
</evidence>
<evidence type="ECO:0000256" key="7">
    <source>
        <dbReference type="ARBA" id="ARBA00022737"/>
    </source>
</evidence>
<evidence type="ECO:0000259" key="13">
    <source>
        <dbReference type="PROSITE" id="PS50279"/>
    </source>
</evidence>
<dbReference type="PROSITE" id="PS50279">
    <property type="entry name" value="BPTI_KUNITZ_2"/>
    <property type="match status" value="1"/>
</dbReference>
<dbReference type="GO" id="GO:0046872">
    <property type="term" value="F:metal ion binding"/>
    <property type="evidence" value="ECO:0007669"/>
    <property type="project" value="UniProtKB-KW"/>
</dbReference>